<evidence type="ECO:0000313" key="3">
    <source>
        <dbReference type="Proteomes" id="UP001183777"/>
    </source>
</evidence>
<evidence type="ECO:0000313" key="2">
    <source>
        <dbReference type="EMBL" id="MDT0428013.1"/>
    </source>
</evidence>
<feature type="region of interest" description="Disordered" evidence="1">
    <location>
        <begin position="1"/>
        <end position="23"/>
    </location>
</feature>
<comment type="caution">
    <text evidence="2">The sequence shown here is derived from an EMBL/GenBank/DDBJ whole genome shotgun (WGS) entry which is preliminary data.</text>
</comment>
<name>A0ABU2RI98_9ACTN</name>
<sequence length="219" mass="22123">MRSERSYGAGRGARPGGGPAAGARAGRAAAAFGAAVVCVALAAGCGIRSTSVPVDAGAAPSRVPCRTSGTDTGNRPPDSLTVQVYLVCASQLAPVERTVEVDGSGSDRLRVARTLLAQLRQKPSDEEQRAGFSTLVPADLRVGGARAGDPQGTLRLSEQPEDLPAEALAQLVCSYAESDAGGSGGSALLGGPGAYEPRDYLCTSETKSRPTEAPTPKAS</sequence>
<accession>A0ABU2RI98</accession>
<feature type="region of interest" description="Disordered" evidence="1">
    <location>
        <begin position="199"/>
        <end position="219"/>
    </location>
</feature>
<keyword evidence="3" id="KW-1185">Reference proteome</keyword>
<feature type="compositionally biased region" description="Gly residues" evidence="1">
    <location>
        <begin position="9"/>
        <end position="20"/>
    </location>
</feature>
<gene>
    <name evidence="2" type="ORF">RM649_10205</name>
</gene>
<feature type="region of interest" description="Disordered" evidence="1">
    <location>
        <begin position="53"/>
        <end position="77"/>
    </location>
</feature>
<reference evidence="3" key="1">
    <citation type="submission" date="2023-07" db="EMBL/GenBank/DDBJ databases">
        <title>30 novel species of actinomycetes from the DSMZ collection.</title>
        <authorList>
            <person name="Nouioui I."/>
        </authorList>
    </citation>
    <scope>NUCLEOTIDE SEQUENCE [LARGE SCALE GENOMIC DNA]</scope>
    <source>
        <strain evidence="3">DSM 41770</strain>
    </source>
</reference>
<dbReference type="RefSeq" id="WP_311656128.1">
    <property type="nucleotide sequence ID" value="NZ_JAVREX010000004.1"/>
</dbReference>
<dbReference type="EMBL" id="JAVREX010000004">
    <property type="protein sequence ID" value="MDT0428013.1"/>
    <property type="molecule type" value="Genomic_DNA"/>
</dbReference>
<evidence type="ECO:0008006" key="4">
    <source>
        <dbReference type="Google" id="ProtNLM"/>
    </source>
</evidence>
<evidence type="ECO:0000256" key="1">
    <source>
        <dbReference type="SAM" id="MobiDB-lite"/>
    </source>
</evidence>
<dbReference type="Proteomes" id="UP001183777">
    <property type="component" value="Unassembled WGS sequence"/>
</dbReference>
<protein>
    <recommendedName>
        <fullName evidence="4">Lipoprotein</fullName>
    </recommendedName>
</protein>
<organism evidence="2 3">
    <name type="scientific">Streptomyces salyersiae</name>
    <dbReference type="NCBI Taxonomy" id="3075530"/>
    <lineage>
        <taxon>Bacteria</taxon>
        <taxon>Bacillati</taxon>
        <taxon>Actinomycetota</taxon>
        <taxon>Actinomycetes</taxon>
        <taxon>Kitasatosporales</taxon>
        <taxon>Streptomycetaceae</taxon>
        <taxon>Streptomyces</taxon>
    </lineage>
</organism>
<proteinExistence type="predicted"/>